<dbReference type="PANTHER" id="PTHR35469:SF4">
    <property type="entry name" value="TRANSMEMBRANE PROTEIN"/>
    <property type="match status" value="1"/>
</dbReference>
<feature type="transmembrane region" description="Helical" evidence="2">
    <location>
        <begin position="197"/>
        <end position="218"/>
    </location>
</feature>
<name>A0AB40ARC1_DIOCR</name>
<proteinExistence type="predicted"/>
<dbReference type="AlphaFoldDB" id="A0AB40ARC1"/>
<evidence type="ECO:0000256" key="2">
    <source>
        <dbReference type="SAM" id="Phobius"/>
    </source>
</evidence>
<protein>
    <submittedName>
        <fullName evidence="4">Uncharacterized protein LOC120253031</fullName>
    </submittedName>
</protein>
<evidence type="ECO:0000313" key="3">
    <source>
        <dbReference type="Proteomes" id="UP001515500"/>
    </source>
</evidence>
<keyword evidence="2" id="KW-0472">Membrane</keyword>
<reference evidence="4" key="1">
    <citation type="submission" date="2025-08" db="UniProtKB">
        <authorList>
            <consortium name="RefSeq"/>
        </authorList>
    </citation>
    <scope>IDENTIFICATION</scope>
</reference>
<feature type="compositionally biased region" description="Polar residues" evidence="1">
    <location>
        <begin position="28"/>
        <end position="45"/>
    </location>
</feature>
<keyword evidence="3" id="KW-1185">Reference proteome</keyword>
<dbReference type="RefSeq" id="XP_039117209.1">
    <property type="nucleotide sequence ID" value="XM_039261275.1"/>
</dbReference>
<feature type="region of interest" description="Disordered" evidence="1">
    <location>
        <begin position="26"/>
        <end position="76"/>
    </location>
</feature>
<keyword evidence="2" id="KW-0812">Transmembrane</keyword>
<dbReference type="GeneID" id="120253031"/>
<dbReference type="Proteomes" id="UP001515500">
    <property type="component" value="Chromosome 26"/>
</dbReference>
<keyword evidence="2" id="KW-1133">Transmembrane helix</keyword>
<evidence type="ECO:0000256" key="1">
    <source>
        <dbReference type="SAM" id="MobiDB-lite"/>
    </source>
</evidence>
<sequence>MVDVTARDARRRRLVDRGSDRLALITGLSRSIPPSTEQAPQSPSASLLEDATGLSLRQHHESKGPTASSAENASGIEPVIISKTIHETPRHESGHESMTPAVSNGATMTKFEADGSCVKASTASTVQTSIEPAIQSQTAPQINPHKTQSIFTARKISHSISLSENLRLICAVGIGLLVMLQYHAYSFGGNFVRSIITFRPLFLVLLTDATIVLGRMLLAKESNGGDNERTKLEADSTNSISQALEAALVLQKGLTAVTMDCSICAVIIICAFVFKGSI</sequence>
<feature type="transmembrane region" description="Helical" evidence="2">
    <location>
        <begin position="166"/>
        <end position="185"/>
    </location>
</feature>
<organism evidence="3 4">
    <name type="scientific">Dioscorea cayennensis subsp. rotundata</name>
    <name type="common">White Guinea yam</name>
    <name type="synonym">Dioscorea rotundata</name>
    <dbReference type="NCBI Taxonomy" id="55577"/>
    <lineage>
        <taxon>Eukaryota</taxon>
        <taxon>Viridiplantae</taxon>
        <taxon>Streptophyta</taxon>
        <taxon>Embryophyta</taxon>
        <taxon>Tracheophyta</taxon>
        <taxon>Spermatophyta</taxon>
        <taxon>Magnoliopsida</taxon>
        <taxon>Liliopsida</taxon>
        <taxon>Dioscoreales</taxon>
        <taxon>Dioscoreaceae</taxon>
        <taxon>Dioscorea</taxon>
    </lineage>
</organism>
<dbReference type="PANTHER" id="PTHR35469">
    <property type="entry name" value="TRANSMEMBRANE PROTEIN"/>
    <property type="match status" value="1"/>
</dbReference>
<gene>
    <name evidence="4" type="primary">LOC120253031</name>
</gene>
<evidence type="ECO:0000313" key="4">
    <source>
        <dbReference type="RefSeq" id="XP_039117209.1"/>
    </source>
</evidence>
<accession>A0AB40ARC1</accession>